<protein>
    <submittedName>
        <fullName evidence="4">Glucose 1-dehydrogenase</fullName>
        <ecNumber evidence="4">1.1.1.47</ecNumber>
    </submittedName>
</protein>
<dbReference type="AlphaFoldDB" id="A0A4R5LXH6"/>
<keyword evidence="2 4" id="KW-0560">Oxidoreductase</keyword>
<evidence type="ECO:0000313" key="4">
    <source>
        <dbReference type="EMBL" id="TDG16702.1"/>
    </source>
</evidence>
<dbReference type="RefSeq" id="WP_133200308.1">
    <property type="nucleotide sequence ID" value="NZ_JBHUCW010000023.1"/>
</dbReference>
<reference evidence="4 5" key="1">
    <citation type="submission" date="2019-03" db="EMBL/GenBank/DDBJ databases">
        <title>Paraburkholderia sp. 4M-K11, isolated from subtropical forest soil.</title>
        <authorList>
            <person name="Gao Z.-H."/>
            <person name="Qiu L.-H."/>
        </authorList>
    </citation>
    <scope>NUCLEOTIDE SEQUENCE [LARGE SCALE GENOMIC DNA]</scope>
    <source>
        <strain evidence="4 5">4M-K11</strain>
    </source>
</reference>
<keyword evidence="5" id="KW-1185">Reference proteome</keyword>
<feature type="domain" description="Ketoreductase" evidence="3">
    <location>
        <begin position="23"/>
        <end position="202"/>
    </location>
</feature>
<dbReference type="InterPro" id="IPR036291">
    <property type="entry name" value="NAD(P)-bd_dom_sf"/>
</dbReference>
<organism evidence="4 5">
    <name type="scientific">Paraburkholderia silviterrae</name>
    <dbReference type="NCBI Taxonomy" id="2528715"/>
    <lineage>
        <taxon>Bacteria</taxon>
        <taxon>Pseudomonadati</taxon>
        <taxon>Pseudomonadota</taxon>
        <taxon>Betaproteobacteria</taxon>
        <taxon>Burkholderiales</taxon>
        <taxon>Burkholderiaceae</taxon>
        <taxon>Paraburkholderia</taxon>
    </lineage>
</organism>
<evidence type="ECO:0000313" key="5">
    <source>
        <dbReference type="Proteomes" id="UP000295722"/>
    </source>
</evidence>
<dbReference type="InterPro" id="IPR002347">
    <property type="entry name" value="SDR_fam"/>
</dbReference>
<evidence type="ECO:0000256" key="1">
    <source>
        <dbReference type="ARBA" id="ARBA00006484"/>
    </source>
</evidence>
<dbReference type="EC" id="1.1.1.47" evidence="4"/>
<dbReference type="FunFam" id="3.40.50.720:FF:000084">
    <property type="entry name" value="Short-chain dehydrogenase reductase"/>
    <property type="match status" value="1"/>
</dbReference>
<dbReference type="GO" id="GO:0047936">
    <property type="term" value="F:glucose 1-dehydrogenase [NAD(P)+] activity"/>
    <property type="evidence" value="ECO:0007669"/>
    <property type="project" value="UniProtKB-EC"/>
</dbReference>
<evidence type="ECO:0000256" key="2">
    <source>
        <dbReference type="ARBA" id="ARBA00023002"/>
    </source>
</evidence>
<sequence>MKETYSKETSGSQALRLFGLHGRRALVTGSGRGIGLALAVGLAQAGAALVINARNEQHAAAVAARLRDEGFEAEIAVFDVADAEGVTRAVDDIEARIGPIDILVNNAGIQRRAPLEEFAASDWNALMRVNLDGVFHVTQAVARHMLPRGRGKIINVSSVQSALARPTIAPYAASKGALRMLTQGMCADWARHGIQVNALAPGYFATDLNRALTDDPEFSAWLCKRTPAGRWGRVEELCGAAVFLASEASSFVNGQTLFVDGGLTSVV</sequence>
<comment type="similarity">
    <text evidence="1">Belongs to the short-chain dehydrogenases/reductases (SDR) family.</text>
</comment>
<dbReference type="PRINTS" id="PR00081">
    <property type="entry name" value="GDHRDH"/>
</dbReference>
<dbReference type="NCBIfam" id="NF005559">
    <property type="entry name" value="PRK07231.1"/>
    <property type="match status" value="1"/>
</dbReference>
<dbReference type="SUPFAM" id="SSF51735">
    <property type="entry name" value="NAD(P)-binding Rossmann-fold domains"/>
    <property type="match status" value="1"/>
</dbReference>
<dbReference type="EMBL" id="SMRP01000059">
    <property type="protein sequence ID" value="TDG16702.1"/>
    <property type="molecule type" value="Genomic_DNA"/>
</dbReference>
<dbReference type="Proteomes" id="UP000295722">
    <property type="component" value="Unassembled WGS sequence"/>
</dbReference>
<dbReference type="CDD" id="cd05347">
    <property type="entry name" value="Ga5DH-like_SDR_c"/>
    <property type="match status" value="1"/>
</dbReference>
<dbReference type="Pfam" id="PF13561">
    <property type="entry name" value="adh_short_C2"/>
    <property type="match status" value="1"/>
</dbReference>
<dbReference type="PRINTS" id="PR00080">
    <property type="entry name" value="SDRFAMILY"/>
</dbReference>
<comment type="caution">
    <text evidence="4">The sequence shown here is derived from an EMBL/GenBank/DDBJ whole genome shotgun (WGS) entry which is preliminary data.</text>
</comment>
<proteinExistence type="inferred from homology"/>
<dbReference type="SMART" id="SM00822">
    <property type="entry name" value="PKS_KR"/>
    <property type="match status" value="1"/>
</dbReference>
<dbReference type="PANTHER" id="PTHR42760">
    <property type="entry name" value="SHORT-CHAIN DEHYDROGENASES/REDUCTASES FAMILY MEMBER"/>
    <property type="match status" value="1"/>
</dbReference>
<dbReference type="InterPro" id="IPR057326">
    <property type="entry name" value="KR_dom"/>
</dbReference>
<evidence type="ECO:0000259" key="3">
    <source>
        <dbReference type="SMART" id="SM00822"/>
    </source>
</evidence>
<dbReference type="OrthoDB" id="8653364at2"/>
<dbReference type="PANTHER" id="PTHR42760:SF5">
    <property type="entry name" value="2-DEHYDRO-3-DEOXY-D-GLUCONATE 5-DEHYDROGENASE"/>
    <property type="match status" value="1"/>
</dbReference>
<dbReference type="PROSITE" id="PS00061">
    <property type="entry name" value="ADH_SHORT"/>
    <property type="match status" value="1"/>
</dbReference>
<dbReference type="InterPro" id="IPR020904">
    <property type="entry name" value="Sc_DH/Rdtase_CS"/>
</dbReference>
<name>A0A4R5LXH6_9BURK</name>
<dbReference type="Gene3D" id="3.40.50.720">
    <property type="entry name" value="NAD(P)-binding Rossmann-like Domain"/>
    <property type="match status" value="1"/>
</dbReference>
<accession>A0A4R5LXH6</accession>
<gene>
    <name evidence="4" type="ORF">EYW47_39985</name>
</gene>